<keyword evidence="2" id="KW-0479">Metal-binding</keyword>
<keyword evidence="3" id="KW-0460">Magnesium</keyword>
<feature type="domain" description="4'-phosphopantetheinyl transferase" evidence="4">
    <location>
        <begin position="2"/>
        <end position="69"/>
    </location>
</feature>
<keyword evidence="1" id="KW-0808">Transferase</keyword>
<dbReference type="OrthoDB" id="389495at2"/>
<dbReference type="KEGG" id="mcob:NCTC10184_00358"/>
<evidence type="ECO:0000259" key="4">
    <source>
        <dbReference type="Pfam" id="PF01648"/>
    </source>
</evidence>
<dbReference type="Pfam" id="PF01648">
    <property type="entry name" value="ACPS"/>
    <property type="match status" value="1"/>
</dbReference>
<proteinExistence type="predicted"/>
<sequence>MIGVDIVRISRFRNKTREFAARILSESELEFYDQTAEKTQVLASLWAIKEAIFKADNSYNEFSKISVNRQANQWMHPDFWLTLSHEDDLVVAVAFKKSKENYGNWN</sequence>
<name>A0A449BAA6_9BACT</name>
<keyword evidence="6" id="KW-1185">Reference proteome</keyword>
<protein>
    <submittedName>
        <fullName evidence="5">Holo-[acyl-carrier protein]synthase</fullName>
    </submittedName>
</protein>
<dbReference type="NCBIfam" id="TIGR00556">
    <property type="entry name" value="pantethn_trn"/>
    <property type="match status" value="1"/>
</dbReference>
<accession>A0A449BAA6</accession>
<dbReference type="InterPro" id="IPR037143">
    <property type="entry name" value="4-PPantetheinyl_Trfase_dom_sf"/>
</dbReference>
<evidence type="ECO:0000256" key="3">
    <source>
        <dbReference type="ARBA" id="ARBA00022842"/>
    </source>
</evidence>
<dbReference type="GO" id="GO:0006633">
    <property type="term" value="P:fatty acid biosynthetic process"/>
    <property type="evidence" value="ECO:0007669"/>
    <property type="project" value="InterPro"/>
</dbReference>
<evidence type="ECO:0000256" key="1">
    <source>
        <dbReference type="ARBA" id="ARBA00022679"/>
    </source>
</evidence>
<evidence type="ECO:0000313" key="5">
    <source>
        <dbReference type="EMBL" id="VEU78133.1"/>
    </source>
</evidence>
<evidence type="ECO:0000313" key="6">
    <source>
        <dbReference type="Proteomes" id="UP000290876"/>
    </source>
</evidence>
<reference evidence="5 6" key="1">
    <citation type="submission" date="2019-01" db="EMBL/GenBank/DDBJ databases">
        <authorList>
            <consortium name="Pathogen Informatics"/>
        </authorList>
    </citation>
    <scope>NUCLEOTIDE SEQUENCE [LARGE SCALE GENOMIC DNA]</scope>
    <source>
        <strain evidence="5 6">NCTC10184</strain>
    </source>
</reference>
<dbReference type="EMBL" id="LR215043">
    <property type="protein sequence ID" value="VEU78133.1"/>
    <property type="molecule type" value="Genomic_DNA"/>
</dbReference>
<dbReference type="RefSeq" id="WP_129622980.1">
    <property type="nucleotide sequence ID" value="NZ_LR215043.1"/>
</dbReference>
<dbReference type="InterPro" id="IPR004568">
    <property type="entry name" value="Ppantetheine-prot_Trfase_dom"/>
</dbReference>
<evidence type="ECO:0000256" key="2">
    <source>
        <dbReference type="ARBA" id="ARBA00022723"/>
    </source>
</evidence>
<dbReference type="InterPro" id="IPR008278">
    <property type="entry name" value="4-PPantetheinyl_Trfase_dom"/>
</dbReference>
<dbReference type="AlphaFoldDB" id="A0A449BAA6"/>
<dbReference type="GO" id="GO:0008897">
    <property type="term" value="F:holo-[acyl-carrier-protein] synthase activity"/>
    <property type="evidence" value="ECO:0007669"/>
    <property type="project" value="InterPro"/>
</dbReference>
<dbReference type="Gene3D" id="3.90.470.20">
    <property type="entry name" value="4'-phosphopantetheinyl transferase domain"/>
    <property type="match status" value="1"/>
</dbReference>
<organism evidence="5 6">
    <name type="scientific">Mycoplasmopsis columbinasalis</name>
    <dbReference type="NCBI Taxonomy" id="114880"/>
    <lineage>
        <taxon>Bacteria</taxon>
        <taxon>Bacillati</taxon>
        <taxon>Mycoplasmatota</taxon>
        <taxon>Mycoplasmoidales</taxon>
        <taxon>Metamycoplasmataceae</taxon>
        <taxon>Mycoplasmopsis</taxon>
    </lineage>
</organism>
<dbReference type="GO" id="GO:0000287">
    <property type="term" value="F:magnesium ion binding"/>
    <property type="evidence" value="ECO:0007669"/>
    <property type="project" value="InterPro"/>
</dbReference>
<dbReference type="Proteomes" id="UP000290876">
    <property type="component" value="Chromosome"/>
</dbReference>
<dbReference type="SUPFAM" id="SSF56214">
    <property type="entry name" value="4'-phosphopantetheinyl transferase"/>
    <property type="match status" value="1"/>
</dbReference>
<gene>
    <name evidence="5" type="primary">acpS</name>
    <name evidence="5" type="ORF">NCTC10184_00358</name>
</gene>